<evidence type="ECO:0000313" key="1">
    <source>
        <dbReference type="EMBL" id="SCG64726.1"/>
    </source>
</evidence>
<proteinExistence type="predicted"/>
<dbReference type="AlphaFoldDB" id="A0A1C5J3X1"/>
<gene>
    <name evidence="1" type="ORF">GA0070213_108135</name>
</gene>
<accession>A0A1C5J3X1</accession>
<dbReference type="SUPFAM" id="SSF48371">
    <property type="entry name" value="ARM repeat"/>
    <property type="match status" value="1"/>
</dbReference>
<dbReference type="Gene3D" id="1.25.10.10">
    <property type="entry name" value="Leucine-rich Repeat Variant"/>
    <property type="match status" value="1"/>
</dbReference>
<dbReference type="EMBL" id="FMDM01000008">
    <property type="protein sequence ID" value="SCG64726.1"/>
    <property type="molecule type" value="Genomic_DNA"/>
</dbReference>
<keyword evidence="2" id="KW-1185">Reference proteome</keyword>
<protein>
    <submittedName>
        <fullName evidence="1">HEAT repeat-containing protein</fullName>
    </submittedName>
</protein>
<evidence type="ECO:0000313" key="2">
    <source>
        <dbReference type="Proteomes" id="UP000199360"/>
    </source>
</evidence>
<name>A0A1C5J3X1_9ACTN</name>
<dbReference type="RefSeq" id="WP_175441380.1">
    <property type="nucleotide sequence ID" value="NZ_FMDM01000008.1"/>
</dbReference>
<organism evidence="1 2">
    <name type="scientific">Micromonospora humi</name>
    <dbReference type="NCBI Taxonomy" id="745366"/>
    <lineage>
        <taxon>Bacteria</taxon>
        <taxon>Bacillati</taxon>
        <taxon>Actinomycetota</taxon>
        <taxon>Actinomycetes</taxon>
        <taxon>Micromonosporales</taxon>
        <taxon>Micromonosporaceae</taxon>
        <taxon>Micromonospora</taxon>
    </lineage>
</organism>
<dbReference type="InterPro" id="IPR016024">
    <property type="entry name" value="ARM-type_fold"/>
</dbReference>
<reference evidence="2" key="1">
    <citation type="submission" date="2016-06" db="EMBL/GenBank/DDBJ databases">
        <authorList>
            <person name="Varghese N."/>
            <person name="Submissions Spin"/>
        </authorList>
    </citation>
    <scope>NUCLEOTIDE SEQUENCE [LARGE SCALE GENOMIC DNA]</scope>
    <source>
        <strain evidence="2">DSM 45647</strain>
    </source>
</reference>
<dbReference type="InterPro" id="IPR011989">
    <property type="entry name" value="ARM-like"/>
</dbReference>
<dbReference type="Proteomes" id="UP000199360">
    <property type="component" value="Unassembled WGS sequence"/>
</dbReference>
<dbReference type="Pfam" id="PF13646">
    <property type="entry name" value="HEAT_2"/>
    <property type="match status" value="1"/>
</dbReference>
<sequence>MRAGAVRGLGLLGVPLDALRSRVDDPDWWVRAAVAGVLATGLRRWPAGRPLLAGLSEDTDATVRATASAALREPDDTR</sequence>